<dbReference type="PANTHER" id="PTHR30466">
    <property type="entry name" value="FLAVIN REDUCTASE"/>
    <property type="match status" value="1"/>
</dbReference>
<dbReference type="OrthoDB" id="6401628at2"/>
<evidence type="ECO:0000256" key="1">
    <source>
        <dbReference type="ARBA" id="ARBA00005112"/>
    </source>
</evidence>
<dbReference type="Proteomes" id="UP000295496">
    <property type="component" value="Unassembled WGS sequence"/>
</dbReference>
<dbReference type="SUPFAM" id="SSF50475">
    <property type="entry name" value="FMN-binding split barrel"/>
    <property type="match status" value="1"/>
</dbReference>
<evidence type="ECO:0000256" key="7">
    <source>
        <dbReference type="ARBA" id="ARBA00023027"/>
    </source>
</evidence>
<sequence length="161" mass="17880">MLTPIQQDFRHAMSKLAAGVNIITTKGDAGQCGITATAVCSLTDSPPTVIVCINKNSATNPIFQQNRRICINVLSSEQRELAEHFAGFKGSTMEERFQWQCWDENELFLCLKDSLANLSGNVVDVQDIGSHSMFLVELDKIKVNPQDKALVYFSRNFHTVG</sequence>
<dbReference type="EMBL" id="SMGJ01000008">
    <property type="protein sequence ID" value="TCK67000.1"/>
    <property type="molecule type" value="Genomic_DNA"/>
</dbReference>
<reference evidence="9 10" key="1">
    <citation type="submission" date="2019-03" db="EMBL/GenBank/DDBJ databases">
        <title>Genomic Encyclopedia of Type Strains, Phase IV (KMG-IV): sequencing the most valuable type-strain genomes for metagenomic binning, comparative biology and taxonomic classification.</title>
        <authorList>
            <person name="Goeker M."/>
        </authorList>
    </citation>
    <scope>NUCLEOTIDE SEQUENCE [LARGE SCALE GENOMIC DNA]</scope>
    <source>
        <strain evidence="9 10">DSM 10053</strain>
    </source>
</reference>
<feature type="domain" description="Flavin reductase like" evidence="8">
    <location>
        <begin position="13"/>
        <end position="159"/>
    </location>
</feature>
<dbReference type="InterPro" id="IPR012349">
    <property type="entry name" value="Split_barrel_FMN-bd"/>
</dbReference>
<keyword evidence="5" id="KW-0058">Aromatic hydrocarbons catabolism</keyword>
<dbReference type="Pfam" id="PF01613">
    <property type="entry name" value="Flavin_Reduct"/>
    <property type="match status" value="1"/>
</dbReference>
<dbReference type="AlphaFoldDB" id="A0A4R1KR89"/>
<comment type="similarity">
    <text evidence="2">Belongs to the non-flavoprotein flavin reductase family. HpaC subfamily.</text>
</comment>
<dbReference type="GO" id="GO:0010181">
    <property type="term" value="F:FMN binding"/>
    <property type="evidence" value="ECO:0007669"/>
    <property type="project" value="InterPro"/>
</dbReference>
<organism evidence="9 10">
    <name type="scientific">Lonepinella koalarum</name>
    <dbReference type="NCBI Taxonomy" id="53417"/>
    <lineage>
        <taxon>Bacteria</taxon>
        <taxon>Pseudomonadati</taxon>
        <taxon>Pseudomonadota</taxon>
        <taxon>Gammaproteobacteria</taxon>
        <taxon>Pasteurellales</taxon>
        <taxon>Pasteurellaceae</taxon>
        <taxon>Lonepinella</taxon>
    </lineage>
</organism>
<dbReference type="NCBIfam" id="TIGR02296">
    <property type="entry name" value="HpaC"/>
    <property type="match status" value="1"/>
</dbReference>
<evidence type="ECO:0000256" key="2">
    <source>
        <dbReference type="ARBA" id="ARBA00006032"/>
    </source>
</evidence>
<keyword evidence="6" id="KW-0560">Oxidoreductase</keyword>
<accession>A0A4R1KR89</accession>
<evidence type="ECO:0000259" key="8">
    <source>
        <dbReference type="SMART" id="SM00903"/>
    </source>
</evidence>
<keyword evidence="9" id="KW-0503">Monooxygenase</keyword>
<protein>
    <recommendedName>
        <fullName evidence="3">4-hydroxyphenylacetate 3-monooxygenase reductase component</fullName>
    </recommendedName>
</protein>
<dbReference type="GO" id="GO:0006208">
    <property type="term" value="P:pyrimidine nucleobase catabolic process"/>
    <property type="evidence" value="ECO:0007669"/>
    <property type="project" value="TreeGrafter"/>
</dbReference>
<evidence type="ECO:0000313" key="10">
    <source>
        <dbReference type="Proteomes" id="UP000295496"/>
    </source>
</evidence>
<evidence type="ECO:0000256" key="6">
    <source>
        <dbReference type="ARBA" id="ARBA00023002"/>
    </source>
</evidence>
<dbReference type="GO" id="GO:0004497">
    <property type="term" value="F:monooxygenase activity"/>
    <property type="evidence" value="ECO:0007669"/>
    <property type="project" value="UniProtKB-KW"/>
</dbReference>
<name>A0A4R1KR89_9PAST</name>
<comment type="pathway">
    <text evidence="1">Aromatic compound metabolism; 4-hydroxyphenylacetate degradation; pyruvate and succinate semialdehyde from 4-hydroxyphenylacetate: step 1/7.</text>
</comment>
<dbReference type="GO" id="GO:0051287">
    <property type="term" value="F:NAD binding"/>
    <property type="evidence" value="ECO:0007669"/>
    <property type="project" value="InterPro"/>
</dbReference>
<dbReference type="GO" id="GO:0016651">
    <property type="term" value="F:oxidoreductase activity, acting on NAD(P)H"/>
    <property type="evidence" value="ECO:0007669"/>
    <property type="project" value="InterPro"/>
</dbReference>
<dbReference type="InterPro" id="IPR050268">
    <property type="entry name" value="NADH-dep_flavin_reductase"/>
</dbReference>
<evidence type="ECO:0000256" key="3">
    <source>
        <dbReference type="ARBA" id="ARBA00015398"/>
    </source>
</evidence>
<dbReference type="PANTHER" id="PTHR30466:SF1">
    <property type="entry name" value="FMN REDUCTASE (NADH) RUTF"/>
    <property type="match status" value="1"/>
</dbReference>
<keyword evidence="4" id="KW-0285">Flavoprotein</keyword>
<dbReference type="GO" id="GO:0042602">
    <property type="term" value="F:riboflavin reductase (NADPH) activity"/>
    <property type="evidence" value="ECO:0007669"/>
    <property type="project" value="TreeGrafter"/>
</dbReference>
<evidence type="ECO:0000256" key="4">
    <source>
        <dbReference type="ARBA" id="ARBA00022630"/>
    </source>
</evidence>
<dbReference type="UniPathway" id="UPA00208">
    <property type="reaction ID" value="UER00416"/>
</dbReference>
<dbReference type="InterPro" id="IPR002563">
    <property type="entry name" value="Flavin_Rdtase-like_dom"/>
</dbReference>
<keyword evidence="10" id="KW-1185">Reference proteome</keyword>
<evidence type="ECO:0000256" key="5">
    <source>
        <dbReference type="ARBA" id="ARBA00022797"/>
    </source>
</evidence>
<proteinExistence type="inferred from homology"/>
<dbReference type="RefSeq" id="WP_132302695.1">
    <property type="nucleotide sequence ID" value="NZ_CP170642.1"/>
</dbReference>
<keyword evidence="7" id="KW-0520">NAD</keyword>
<dbReference type="GO" id="GO:0042537">
    <property type="term" value="P:benzene-containing compound metabolic process"/>
    <property type="evidence" value="ECO:0007669"/>
    <property type="project" value="InterPro"/>
</dbReference>
<evidence type="ECO:0000313" key="9">
    <source>
        <dbReference type="EMBL" id="TCK67000.1"/>
    </source>
</evidence>
<dbReference type="Gene3D" id="2.30.110.10">
    <property type="entry name" value="Electron Transport, Fmn-binding Protein, Chain A"/>
    <property type="match status" value="1"/>
</dbReference>
<dbReference type="SMART" id="SM00903">
    <property type="entry name" value="Flavin_Reduct"/>
    <property type="match status" value="1"/>
</dbReference>
<dbReference type="InterPro" id="IPR011982">
    <property type="entry name" value="HPA_mOase_red"/>
</dbReference>
<comment type="caution">
    <text evidence="9">The sequence shown here is derived from an EMBL/GenBank/DDBJ whole genome shotgun (WGS) entry which is preliminary data.</text>
</comment>
<gene>
    <name evidence="9" type="ORF">EV692_2121</name>
</gene>